<reference evidence="2" key="1">
    <citation type="submission" date="2014-09" db="EMBL/GenBank/DDBJ databases">
        <authorList>
            <person name="Magalhaes I.L.F."/>
            <person name="Oliveira U."/>
            <person name="Santos F.R."/>
            <person name="Vidigal T.H.D.A."/>
            <person name="Brescovit A.D."/>
            <person name="Santos A.J."/>
        </authorList>
    </citation>
    <scope>NUCLEOTIDE SEQUENCE</scope>
    <source>
        <tissue evidence="2">Shoot tissue taken approximately 20 cm above the soil surface</tissue>
    </source>
</reference>
<dbReference type="EMBL" id="GBRH01230873">
    <property type="protein sequence ID" value="JAD67022.1"/>
    <property type="molecule type" value="Transcribed_RNA"/>
</dbReference>
<feature type="region of interest" description="Disordered" evidence="1">
    <location>
        <begin position="1"/>
        <end position="28"/>
    </location>
</feature>
<evidence type="ECO:0000256" key="1">
    <source>
        <dbReference type="SAM" id="MobiDB-lite"/>
    </source>
</evidence>
<name>A0A0A9C693_ARUDO</name>
<accession>A0A0A9C693</accession>
<proteinExistence type="predicted"/>
<organism evidence="2">
    <name type="scientific">Arundo donax</name>
    <name type="common">Giant reed</name>
    <name type="synonym">Donax arundinaceus</name>
    <dbReference type="NCBI Taxonomy" id="35708"/>
    <lineage>
        <taxon>Eukaryota</taxon>
        <taxon>Viridiplantae</taxon>
        <taxon>Streptophyta</taxon>
        <taxon>Embryophyta</taxon>
        <taxon>Tracheophyta</taxon>
        <taxon>Spermatophyta</taxon>
        <taxon>Magnoliopsida</taxon>
        <taxon>Liliopsida</taxon>
        <taxon>Poales</taxon>
        <taxon>Poaceae</taxon>
        <taxon>PACMAD clade</taxon>
        <taxon>Arundinoideae</taxon>
        <taxon>Arundineae</taxon>
        <taxon>Arundo</taxon>
    </lineage>
</organism>
<protein>
    <submittedName>
        <fullName evidence="2">Uncharacterized protein</fullName>
    </submittedName>
</protein>
<sequence>MPPVPPCRPTRPATAPFIPPLAGKGSIC</sequence>
<dbReference type="AlphaFoldDB" id="A0A0A9C693"/>
<reference evidence="2" key="2">
    <citation type="journal article" date="2015" name="Data Brief">
        <title>Shoot transcriptome of the giant reed, Arundo donax.</title>
        <authorList>
            <person name="Barrero R.A."/>
            <person name="Guerrero F.D."/>
            <person name="Moolhuijzen P."/>
            <person name="Goolsby J.A."/>
            <person name="Tidwell J."/>
            <person name="Bellgard S.E."/>
            <person name="Bellgard M.I."/>
        </authorList>
    </citation>
    <scope>NUCLEOTIDE SEQUENCE</scope>
    <source>
        <tissue evidence="2">Shoot tissue taken approximately 20 cm above the soil surface</tissue>
    </source>
</reference>
<evidence type="ECO:0000313" key="2">
    <source>
        <dbReference type="EMBL" id="JAD67022.1"/>
    </source>
</evidence>